<reference evidence="1 2" key="1">
    <citation type="submission" date="2024-02" db="EMBL/GenBank/DDBJ databases">
        <title>A draft genome for the cacao thread blight pathogen Marasmius crinis-equi.</title>
        <authorList>
            <person name="Cohen S.P."/>
            <person name="Baruah I.K."/>
            <person name="Amoako-Attah I."/>
            <person name="Bukari Y."/>
            <person name="Meinhardt L.W."/>
            <person name="Bailey B.A."/>
        </authorList>
    </citation>
    <scope>NUCLEOTIDE SEQUENCE [LARGE SCALE GENOMIC DNA]</scope>
    <source>
        <strain evidence="1 2">GH-76</strain>
    </source>
</reference>
<evidence type="ECO:0000313" key="1">
    <source>
        <dbReference type="EMBL" id="KAL0566291.1"/>
    </source>
</evidence>
<comment type="caution">
    <text evidence="1">The sequence shown here is derived from an EMBL/GenBank/DDBJ whole genome shotgun (WGS) entry which is preliminary data.</text>
</comment>
<accession>A0ABR3EU14</accession>
<gene>
    <name evidence="1" type="ORF">V5O48_015726</name>
</gene>
<sequence length="476" mass="54261">MSGRRSLDYELNLFCHHSQSAPFPFFFTQTEDYTYTPFEGQPETIEQLQPWISQQAASNRRYTDKRDCGIVTRLQYIKAEDFEKDDEDQRSIVLTITKKTPIEAVLSSPNTCSLVIMTPTHAISLFPYTSFELQEAVICRRFHPLTPDFIETTGPFSERGFHVRCAPSRNAALKFKPDVAVNRAIGDPQTWVMPLHGAGIVDPWTPPYQPLPLSLRQLMGCSFGLTDFPSLVHDIVRRNNPAPKGMDELVRLELMDSFVDKVPYLWGLRGTDLYPDGNTVMSMLLRLRTPFSMLRYKPRCVVDFALEQDQPLPMRAVLRIHIPGRYPDTNDLLLNMTDNAQHTWCGSGCKIVLLWNSQAFRNSGGDYSSLTVSRHVGPSYQERMQQEMADEETIISMVASAFHQMHQTFRPVRNTYQPRGEGQGPLKSILVYLFRLLDVAPNDSTLQFSSVRAHNSNCIRLNITVQLSRRMAATTN</sequence>
<keyword evidence="2" id="KW-1185">Reference proteome</keyword>
<dbReference type="EMBL" id="JBAHYK010001945">
    <property type="protein sequence ID" value="KAL0566291.1"/>
    <property type="molecule type" value="Genomic_DNA"/>
</dbReference>
<organism evidence="1 2">
    <name type="scientific">Marasmius crinis-equi</name>
    <dbReference type="NCBI Taxonomy" id="585013"/>
    <lineage>
        <taxon>Eukaryota</taxon>
        <taxon>Fungi</taxon>
        <taxon>Dikarya</taxon>
        <taxon>Basidiomycota</taxon>
        <taxon>Agaricomycotina</taxon>
        <taxon>Agaricomycetes</taxon>
        <taxon>Agaricomycetidae</taxon>
        <taxon>Agaricales</taxon>
        <taxon>Marasmiineae</taxon>
        <taxon>Marasmiaceae</taxon>
        <taxon>Marasmius</taxon>
    </lineage>
</organism>
<name>A0ABR3EU14_9AGAR</name>
<proteinExistence type="predicted"/>
<evidence type="ECO:0000313" key="2">
    <source>
        <dbReference type="Proteomes" id="UP001465976"/>
    </source>
</evidence>
<protein>
    <submittedName>
        <fullName evidence="1">Uncharacterized protein</fullName>
    </submittedName>
</protein>
<dbReference type="Proteomes" id="UP001465976">
    <property type="component" value="Unassembled WGS sequence"/>
</dbReference>